<evidence type="ECO:0000313" key="2">
    <source>
        <dbReference type="EMBL" id="KAK7896140.1"/>
    </source>
</evidence>
<feature type="compositionally biased region" description="Low complexity" evidence="1">
    <location>
        <begin position="1"/>
        <end position="18"/>
    </location>
</feature>
<proteinExistence type="predicted"/>
<dbReference type="Proteomes" id="UP001460270">
    <property type="component" value="Unassembled WGS sequence"/>
</dbReference>
<feature type="compositionally biased region" description="Polar residues" evidence="1">
    <location>
        <begin position="89"/>
        <end position="103"/>
    </location>
</feature>
<comment type="caution">
    <text evidence="2">The sequence shown here is derived from an EMBL/GenBank/DDBJ whole genome shotgun (WGS) entry which is preliminary data.</text>
</comment>
<evidence type="ECO:0000256" key="1">
    <source>
        <dbReference type="SAM" id="MobiDB-lite"/>
    </source>
</evidence>
<keyword evidence="3" id="KW-1185">Reference proteome</keyword>
<sequence>MDQSSPKPAASRAAPRSVPQERGIISGDNVQFGRVKRRSRLSQSESSGPEEEAGSYGRSPVLQGLQAEQVWYNRNSYEQAEGNFHRQRTSSNNGPMSSSPRSPNDNRARNRTSSETEGKGGRGPAPRKRGFSETENRPKRDNIIMSGLQCLATDNIWFDKHRYDDAEKRYYESLSGHAPNNNNRTKAPIELGIQTLDEFYQNGNRKNYAN</sequence>
<reference evidence="3" key="1">
    <citation type="submission" date="2024-04" db="EMBL/GenBank/DDBJ databases">
        <title>Salinicola lusitanus LLJ914,a marine bacterium isolated from the Okinawa Trough.</title>
        <authorList>
            <person name="Li J."/>
        </authorList>
    </citation>
    <scope>NUCLEOTIDE SEQUENCE [LARGE SCALE GENOMIC DNA]</scope>
</reference>
<dbReference type="AlphaFoldDB" id="A0AAW0NE05"/>
<feature type="compositionally biased region" description="Basic and acidic residues" evidence="1">
    <location>
        <begin position="104"/>
        <end position="120"/>
    </location>
</feature>
<feature type="compositionally biased region" description="Basic and acidic residues" evidence="1">
    <location>
        <begin position="130"/>
        <end position="141"/>
    </location>
</feature>
<feature type="region of interest" description="Disordered" evidence="1">
    <location>
        <begin position="1"/>
        <end position="61"/>
    </location>
</feature>
<gene>
    <name evidence="2" type="ORF">WMY93_021465</name>
</gene>
<protein>
    <submittedName>
        <fullName evidence="2">Uncharacterized protein</fullName>
    </submittedName>
</protein>
<evidence type="ECO:0000313" key="3">
    <source>
        <dbReference type="Proteomes" id="UP001460270"/>
    </source>
</evidence>
<feature type="region of interest" description="Disordered" evidence="1">
    <location>
        <begin position="78"/>
        <end position="141"/>
    </location>
</feature>
<organism evidence="2 3">
    <name type="scientific">Mugilogobius chulae</name>
    <name type="common">yellowstripe goby</name>
    <dbReference type="NCBI Taxonomy" id="88201"/>
    <lineage>
        <taxon>Eukaryota</taxon>
        <taxon>Metazoa</taxon>
        <taxon>Chordata</taxon>
        <taxon>Craniata</taxon>
        <taxon>Vertebrata</taxon>
        <taxon>Euteleostomi</taxon>
        <taxon>Actinopterygii</taxon>
        <taxon>Neopterygii</taxon>
        <taxon>Teleostei</taxon>
        <taxon>Neoteleostei</taxon>
        <taxon>Acanthomorphata</taxon>
        <taxon>Gobiaria</taxon>
        <taxon>Gobiiformes</taxon>
        <taxon>Gobioidei</taxon>
        <taxon>Gobiidae</taxon>
        <taxon>Gobionellinae</taxon>
        <taxon>Mugilogobius</taxon>
    </lineage>
</organism>
<name>A0AAW0NE05_9GOBI</name>
<accession>A0AAW0NE05</accession>
<dbReference type="EMBL" id="JBBPFD010000015">
    <property type="protein sequence ID" value="KAK7896140.1"/>
    <property type="molecule type" value="Genomic_DNA"/>
</dbReference>